<reference evidence="1 2" key="1">
    <citation type="submission" date="2018-11" db="EMBL/GenBank/DDBJ databases">
        <title>Draft genome of Simplicispira Flexivirga sp. BO-16.</title>
        <authorList>
            <person name="Im W.T."/>
        </authorList>
    </citation>
    <scope>NUCLEOTIDE SEQUENCE [LARGE SCALE GENOMIC DNA]</scope>
    <source>
        <strain evidence="1 2">BO-16</strain>
    </source>
</reference>
<comment type="caution">
    <text evidence="1">The sequence shown here is derived from an EMBL/GenBank/DDBJ whole genome shotgun (WGS) entry which is preliminary data.</text>
</comment>
<accession>A0A3M9MJ13</accession>
<evidence type="ECO:0000313" key="2">
    <source>
        <dbReference type="Proteomes" id="UP000271678"/>
    </source>
</evidence>
<dbReference type="EMBL" id="RJJQ01000001">
    <property type="protein sequence ID" value="RNI25494.1"/>
    <property type="molecule type" value="Genomic_DNA"/>
</dbReference>
<dbReference type="OrthoDB" id="4639971at2"/>
<dbReference type="Proteomes" id="UP000271678">
    <property type="component" value="Unassembled WGS sequence"/>
</dbReference>
<dbReference type="RefSeq" id="WP_123269793.1">
    <property type="nucleotide sequence ID" value="NZ_RJJQ01000001.1"/>
</dbReference>
<keyword evidence="2" id="KW-1185">Reference proteome</keyword>
<sequence>MNSFIDDVHDLVSAQLASFPAPLAIRLDVGLPDSIELLARHDLDNYLYPLVPQLTKRTGQPFVSVWASKAHSDRSTVGVETAIPTADPGGQRSFDVVITKAGGTAAYKEQIRDQIAATTPLSEGAVELQLAFVTGPGRAWPNLWKATIDALGPILGRDDGASEWNNRDGRITMLGLHHVVDASQGHSVRLGIRASAVS</sequence>
<organism evidence="1 2">
    <name type="scientific">Flexivirga caeni</name>
    <dbReference type="NCBI Taxonomy" id="2294115"/>
    <lineage>
        <taxon>Bacteria</taxon>
        <taxon>Bacillati</taxon>
        <taxon>Actinomycetota</taxon>
        <taxon>Actinomycetes</taxon>
        <taxon>Micrococcales</taxon>
        <taxon>Dermacoccaceae</taxon>
        <taxon>Flexivirga</taxon>
    </lineage>
</organism>
<protein>
    <submittedName>
        <fullName evidence="1">Uncharacterized protein</fullName>
    </submittedName>
</protein>
<proteinExistence type="predicted"/>
<name>A0A3M9MJ13_9MICO</name>
<gene>
    <name evidence="1" type="ORF">EFY87_00435</name>
</gene>
<evidence type="ECO:0000313" key="1">
    <source>
        <dbReference type="EMBL" id="RNI25494.1"/>
    </source>
</evidence>
<dbReference type="AlphaFoldDB" id="A0A3M9MJ13"/>